<evidence type="ECO:0000313" key="3">
    <source>
        <dbReference type="Proteomes" id="UP000887104"/>
    </source>
</evidence>
<evidence type="ECO:0008006" key="4">
    <source>
        <dbReference type="Google" id="ProtNLM"/>
    </source>
</evidence>
<proteinExistence type="predicted"/>
<gene>
    <name evidence="2" type="ORF">TUM4438_27180</name>
</gene>
<organism evidence="2 3">
    <name type="scientific">Shewanella sairae</name>
    <dbReference type="NCBI Taxonomy" id="190310"/>
    <lineage>
        <taxon>Bacteria</taxon>
        <taxon>Pseudomonadati</taxon>
        <taxon>Pseudomonadota</taxon>
        <taxon>Gammaproteobacteria</taxon>
        <taxon>Alteromonadales</taxon>
        <taxon>Shewanellaceae</taxon>
        <taxon>Shewanella</taxon>
    </lineage>
</organism>
<dbReference type="RefSeq" id="WP_220781703.1">
    <property type="nucleotide sequence ID" value="NZ_BPEY01000049.1"/>
</dbReference>
<name>A0ABQ4PJ99_9GAMM</name>
<dbReference type="EMBL" id="BPEY01000049">
    <property type="protein sequence ID" value="GIU47610.1"/>
    <property type="molecule type" value="Genomic_DNA"/>
</dbReference>
<feature type="transmembrane region" description="Helical" evidence="1">
    <location>
        <begin position="59"/>
        <end position="76"/>
    </location>
</feature>
<keyword evidence="1" id="KW-1133">Transmembrane helix</keyword>
<keyword evidence="3" id="KW-1185">Reference proteome</keyword>
<protein>
    <recommendedName>
        <fullName evidence="4">3-phosphoshikimate 1-carboxyvinyltransferase</fullName>
    </recommendedName>
</protein>
<dbReference type="Proteomes" id="UP000887104">
    <property type="component" value="Unassembled WGS sequence"/>
</dbReference>
<accession>A0ABQ4PJ99</accession>
<reference evidence="2" key="1">
    <citation type="submission" date="2021-05" db="EMBL/GenBank/DDBJ databases">
        <title>Molecular characterization for Shewanella algae harboring chromosomal blaOXA-55-like strains isolated from clinical and environment sample.</title>
        <authorList>
            <person name="Ohama Y."/>
            <person name="Aoki K."/>
            <person name="Harada S."/>
            <person name="Moriya K."/>
            <person name="Ishii Y."/>
            <person name="Tateda K."/>
        </authorList>
    </citation>
    <scope>NUCLEOTIDE SEQUENCE</scope>
    <source>
        <strain evidence="2">JCM 11563</strain>
    </source>
</reference>
<evidence type="ECO:0000313" key="2">
    <source>
        <dbReference type="EMBL" id="GIU47610.1"/>
    </source>
</evidence>
<keyword evidence="1" id="KW-0472">Membrane</keyword>
<feature type="transmembrane region" description="Helical" evidence="1">
    <location>
        <begin position="88"/>
        <end position="115"/>
    </location>
</feature>
<keyword evidence="1" id="KW-0812">Transmembrane</keyword>
<evidence type="ECO:0000256" key="1">
    <source>
        <dbReference type="SAM" id="Phobius"/>
    </source>
</evidence>
<comment type="caution">
    <text evidence="2">The sequence shown here is derived from an EMBL/GenBank/DDBJ whole genome shotgun (WGS) entry which is preliminary data.</text>
</comment>
<sequence>MSPDYMRPSLKDDPRVCNALNSMPKHFAESFTEPQLHAIRMALIGHQWQKHFIDSRGTFYLPFIGWRFFYVVLIGRNKRAYSRKEKQLTLLVFVLCVSGFILMSLLLGLLLLYLLKSALGIDLFADSSLGIWDWFKSI</sequence>